<accession>A0ABZ0TFX5</accession>
<reference evidence="1 2" key="1">
    <citation type="submission" date="2023-11" db="EMBL/GenBank/DDBJ databases">
        <title>Analysis of the Genomes of Mucilaginibacter gossypii cycad 4 and M. sabulilitoris SNA2: microbes with the potential for plant growth promotion.</title>
        <authorList>
            <person name="Hirsch A.M."/>
            <person name="Humm E."/>
            <person name="Rubbi M."/>
            <person name="Del Vecchio G."/>
            <person name="Ha S.M."/>
            <person name="Pellegrini M."/>
            <person name="Gunsalus R.P."/>
        </authorList>
    </citation>
    <scope>NUCLEOTIDE SEQUENCE [LARGE SCALE GENOMIC DNA]</scope>
    <source>
        <strain evidence="1 2">SNA2</strain>
    </source>
</reference>
<sequence length="431" mass="48693">MRIAALIRAALLMDIILILTQPVSGQELDLNYFINNALKNDAAIRQNVNQQQFYGLQAQLINAQNKAPQVNFTSDYLFAPYFGNNGKAIAITANPSSKAFGYDIGQTNGGMYATQLNVTLQLLNKRTINSLQEQNTNDAALNNNSRVQLEHDLRKSITDQYIQVYQLQQQEEYLVRIVDEVKGRKATVEALVKKGLLQQSDYLLLEIEQNTRENELSQAKITEVDAYGALKNLAIVSDTTMVQLSAPLININAAPQNYFYKEKFKLDSLSIIAQQNVFNAKYRPTLDLAGNGGMLASDFNSIPHNIGMQAALHLAIPIFDGHQRKINDSQVKISQQSITYARDNFTVQQRNYLQSLMQQIHLLNQSITQIQQLISKQDLLLRLDREKLQGGQLSIIEYVKSLQDYAAAKQNLNGAKVQLLLLTNQYNYYNW</sequence>
<evidence type="ECO:0000313" key="2">
    <source>
        <dbReference type="Proteomes" id="UP001324380"/>
    </source>
</evidence>
<dbReference type="PANTHER" id="PTHR30203:SF30">
    <property type="entry name" value="OUTER MEMBRANE PROTEIN-RELATED"/>
    <property type="match status" value="1"/>
</dbReference>
<name>A0ABZ0TFX5_9SPHI</name>
<keyword evidence="2" id="KW-1185">Reference proteome</keyword>
<dbReference type="SUPFAM" id="SSF56954">
    <property type="entry name" value="Outer membrane efflux proteins (OEP)"/>
    <property type="match status" value="1"/>
</dbReference>
<evidence type="ECO:0000313" key="1">
    <source>
        <dbReference type="EMBL" id="WPU91476.1"/>
    </source>
</evidence>
<dbReference type="InterPro" id="IPR010131">
    <property type="entry name" value="MdtP/NodT-like"/>
</dbReference>
<dbReference type="RefSeq" id="WP_321560642.1">
    <property type="nucleotide sequence ID" value="NZ_CP139558.1"/>
</dbReference>
<protein>
    <submittedName>
        <fullName evidence="1">TolC family protein</fullName>
    </submittedName>
</protein>
<proteinExistence type="predicted"/>
<dbReference type="EMBL" id="CP139558">
    <property type="protein sequence ID" value="WPU91476.1"/>
    <property type="molecule type" value="Genomic_DNA"/>
</dbReference>
<dbReference type="Proteomes" id="UP001324380">
    <property type="component" value="Chromosome"/>
</dbReference>
<organism evidence="1 2">
    <name type="scientific">Mucilaginibacter sabulilitoris</name>
    <dbReference type="NCBI Taxonomy" id="1173583"/>
    <lineage>
        <taxon>Bacteria</taxon>
        <taxon>Pseudomonadati</taxon>
        <taxon>Bacteroidota</taxon>
        <taxon>Sphingobacteriia</taxon>
        <taxon>Sphingobacteriales</taxon>
        <taxon>Sphingobacteriaceae</taxon>
        <taxon>Mucilaginibacter</taxon>
    </lineage>
</organism>
<dbReference type="Gene3D" id="1.20.1600.10">
    <property type="entry name" value="Outer membrane efflux proteins (OEP)"/>
    <property type="match status" value="1"/>
</dbReference>
<gene>
    <name evidence="1" type="ORF">SNE25_19340</name>
</gene>
<dbReference type="PANTHER" id="PTHR30203">
    <property type="entry name" value="OUTER MEMBRANE CATION EFFLUX PROTEIN"/>
    <property type="match status" value="1"/>
</dbReference>